<feature type="domain" description="CD-NTase associated protein 4-like DNA endonuclease" evidence="1">
    <location>
        <begin position="7"/>
        <end position="93"/>
    </location>
</feature>
<proteinExistence type="predicted"/>
<sequence length="322" mass="36812">MSNIDNGGAIAIKGFNYQKASIILVMINNYEKNNFKVIPESSEDFEISFADMHFFIQVKGTKKLSIPNLTKRIKKPSGQITPSIIEKNLVPGNDEDRRKIFLWDLVETTKKELVSQGGTLVSPLYCLSNEQQQIVEQSLELDEHQKKRLYNQKIYITPFSNDLNLALTMLKGEMVNKNLLVTNDRARVVLGELSLEIDQKSEIPVSDENDVKRKEISGEYLKKVFVTVQQKELFDQVLNNLSVNSIVKSNVAKIKLRIPLLYRTLKEQLKEKVSFDLIMDKSDEDAINYLRDLLISIETEISTELSIALAIDCFCEIGEQYL</sequence>
<evidence type="ECO:0000259" key="1">
    <source>
        <dbReference type="Pfam" id="PF14130"/>
    </source>
</evidence>
<gene>
    <name evidence="2" type="ORF">HCB25_02215</name>
</gene>
<evidence type="ECO:0000313" key="2">
    <source>
        <dbReference type="EMBL" id="MBC2242862.1"/>
    </source>
</evidence>
<dbReference type="GO" id="GO:0004518">
    <property type="term" value="F:nuclease activity"/>
    <property type="evidence" value="ECO:0007669"/>
    <property type="project" value="InterPro"/>
</dbReference>
<protein>
    <submittedName>
        <fullName evidence="2">DUF4297 domain-containing protein</fullName>
    </submittedName>
</protein>
<dbReference type="Pfam" id="PF14130">
    <property type="entry name" value="Cap4_nuclease"/>
    <property type="match status" value="1"/>
</dbReference>
<reference evidence="2 3" key="1">
    <citation type="submission" date="2020-03" db="EMBL/GenBank/DDBJ databases">
        <title>Soil Listeria distribution.</title>
        <authorList>
            <person name="Liao J."/>
            <person name="Wiedmann M."/>
        </authorList>
    </citation>
    <scope>NUCLEOTIDE SEQUENCE [LARGE SCALE GENOMIC DNA]</scope>
    <source>
        <strain evidence="2 3">FSL L7-0153</strain>
    </source>
</reference>
<comment type="caution">
    <text evidence="2">The sequence shown here is derived from an EMBL/GenBank/DDBJ whole genome shotgun (WGS) entry which is preliminary data.</text>
</comment>
<dbReference type="EMBL" id="JAARYY010000001">
    <property type="protein sequence ID" value="MBC2242862.1"/>
    <property type="molecule type" value="Genomic_DNA"/>
</dbReference>
<organism evidence="2 3">
    <name type="scientific">Listeria booriae</name>
    <dbReference type="NCBI Taxonomy" id="1552123"/>
    <lineage>
        <taxon>Bacteria</taxon>
        <taxon>Bacillati</taxon>
        <taxon>Bacillota</taxon>
        <taxon>Bacilli</taxon>
        <taxon>Bacillales</taxon>
        <taxon>Listeriaceae</taxon>
        <taxon>Listeria</taxon>
    </lineage>
</organism>
<evidence type="ECO:0000313" key="3">
    <source>
        <dbReference type="Proteomes" id="UP000550367"/>
    </source>
</evidence>
<dbReference type="InterPro" id="IPR025382">
    <property type="entry name" value="Cap4-like_endonuclease_dom"/>
</dbReference>
<dbReference type="Proteomes" id="UP000550367">
    <property type="component" value="Unassembled WGS sequence"/>
</dbReference>
<dbReference type="RefSeq" id="WP_185551301.1">
    <property type="nucleotide sequence ID" value="NZ_JAARYY010000001.1"/>
</dbReference>
<name>A0A842FDQ7_9LIST</name>
<accession>A0A842FDQ7</accession>
<dbReference type="AlphaFoldDB" id="A0A842FDQ7"/>